<evidence type="ECO:0000259" key="9">
    <source>
        <dbReference type="Pfam" id="PF02706"/>
    </source>
</evidence>
<evidence type="ECO:0000256" key="4">
    <source>
        <dbReference type="ARBA" id="ARBA00022692"/>
    </source>
</evidence>
<dbReference type="InterPro" id="IPR003856">
    <property type="entry name" value="LPS_length_determ_N"/>
</dbReference>
<dbReference type="GO" id="GO:0004713">
    <property type="term" value="F:protein tyrosine kinase activity"/>
    <property type="evidence" value="ECO:0007669"/>
    <property type="project" value="TreeGrafter"/>
</dbReference>
<sequence length="411" mass="46670">MDDKIEEIDLRKIIEILLKRKAIIGIITLAAVILGMGTSFVLRENIYESRMTMQVSNKENAQQNNSNKDSKSVAIQNMLDSLVHYSDMDFGSYLQEIKSEEVLEKTIKELKLEDKYTTSDLGQRLSVQGNEETQVITLVFQTKDPKLGVDIVNSIGKNFISHITEKSQEMSIQTLEVIKDQMEVEKEKYEEILREYENVVTKSNSAHGLELQLEGVFEQIVEYKAEINNLEIKKAGITAALEENAKHPQGKGGILVQSGEGDSYLYMDDAKKALNVELADTNARIESTKRQIRELEKRAQTLQVEYQKAEYNQITIRQKVEIAKESYEAFATKYEELNMASTVDIGEMSISIISEATSSTRPGSNKKLKLAIFLILGLMTGIIVAFIQEYWQNTGNRENKKEKTNKDNNKK</sequence>
<feature type="transmembrane region" description="Helical" evidence="8">
    <location>
        <begin position="370"/>
        <end position="391"/>
    </location>
</feature>
<dbReference type="Pfam" id="PF02706">
    <property type="entry name" value="Wzz"/>
    <property type="match status" value="1"/>
</dbReference>
<comment type="caution">
    <text evidence="10">The sequence shown here is derived from an EMBL/GenBank/DDBJ whole genome shotgun (WGS) entry which is preliminary data.</text>
</comment>
<evidence type="ECO:0000313" key="10">
    <source>
        <dbReference type="EMBL" id="MBC8590194.1"/>
    </source>
</evidence>
<evidence type="ECO:0000313" key="11">
    <source>
        <dbReference type="Proteomes" id="UP000601522"/>
    </source>
</evidence>
<dbReference type="Proteomes" id="UP000601522">
    <property type="component" value="Unassembled WGS sequence"/>
</dbReference>
<dbReference type="AlphaFoldDB" id="A0A926F1F1"/>
<evidence type="ECO:0000256" key="6">
    <source>
        <dbReference type="ARBA" id="ARBA00023136"/>
    </source>
</evidence>
<accession>A0A926F1F1</accession>
<dbReference type="EMBL" id="JACRTK010000001">
    <property type="protein sequence ID" value="MBC8590194.1"/>
    <property type="molecule type" value="Genomic_DNA"/>
</dbReference>
<keyword evidence="7" id="KW-0175">Coiled coil</keyword>
<reference evidence="10 11" key="1">
    <citation type="submission" date="2020-08" db="EMBL/GenBank/DDBJ databases">
        <title>Genome public.</title>
        <authorList>
            <person name="Liu C."/>
            <person name="Sun Q."/>
        </authorList>
    </citation>
    <scope>NUCLEOTIDE SEQUENCE [LARGE SCALE GENOMIC DNA]</scope>
    <source>
        <strain evidence="10 11">NSJ-26</strain>
    </source>
</reference>
<comment type="similarity">
    <text evidence="2">Belongs to the CpsC/CapA family.</text>
</comment>
<evidence type="ECO:0000256" key="2">
    <source>
        <dbReference type="ARBA" id="ARBA00006683"/>
    </source>
</evidence>
<feature type="coiled-coil region" evidence="7">
    <location>
        <begin position="271"/>
        <end position="312"/>
    </location>
</feature>
<feature type="domain" description="Polysaccharide chain length determinant N-terminal" evidence="9">
    <location>
        <begin position="6"/>
        <end position="110"/>
    </location>
</feature>
<evidence type="ECO:0000256" key="7">
    <source>
        <dbReference type="SAM" id="Coils"/>
    </source>
</evidence>
<protein>
    <recommendedName>
        <fullName evidence="9">Polysaccharide chain length determinant N-terminal domain-containing protein</fullName>
    </recommendedName>
</protein>
<organism evidence="10 11">
    <name type="scientific">Wansuia hejianensis</name>
    <dbReference type="NCBI Taxonomy" id="2763667"/>
    <lineage>
        <taxon>Bacteria</taxon>
        <taxon>Bacillati</taxon>
        <taxon>Bacillota</taxon>
        <taxon>Clostridia</taxon>
        <taxon>Lachnospirales</taxon>
        <taxon>Lachnospiraceae</taxon>
        <taxon>Wansuia</taxon>
    </lineage>
</organism>
<name>A0A926F1F1_9FIRM</name>
<keyword evidence="4 8" id="KW-0812">Transmembrane</keyword>
<keyword evidence="11" id="KW-1185">Reference proteome</keyword>
<evidence type="ECO:0000256" key="3">
    <source>
        <dbReference type="ARBA" id="ARBA00022475"/>
    </source>
</evidence>
<gene>
    <name evidence="10" type="ORF">H8689_03440</name>
</gene>
<dbReference type="GO" id="GO:0005886">
    <property type="term" value="C:plasma membrane"/>
    <property type="evidence" value="ECO:0007669"/>
    <property type="project" value="UniProtKB-SubCell"/>
</dbReference>
<evidence type="ECO:0000256" key="1">
    <source>
        <dbReference type="ARBA" id="ARBA00004651"/>
    </source>
</evidence>
<feature type="transmembrane region" description="Helical" evidence="8">
    <location>
        <begin position="21"/>
        <end position="42"/>
    </location>
</feature>
<dbReference type="InterPro" id="IPR050445">
    <property type="entry name" value="Bact_polysacc_biosynth/exp"/>
</dbReference>
<comment type="subcellular location">
    <subcellularLocation>
        <location evidence="1">Cell membrane</location>
        <topology evidence="1">Multi-pass membrane protein</topology>
    </subcellularLocation>
</comment>
<keyword evidence="6 8" id="KW-0472">Membrane</keyword>
<dbReference type="RefSeq" id="WP_249323015.1">
    <property type="nucleotide sequence ID" value="NZ_JACRTK010000001.1"/>
</dbReference>
<evidence type="ECO:0000256" key="5">
    <source>
        <dbReference type="ARBA" id="ARBA00022989"/>
    </source>
</evidence>
<proteinExistence type="inferred from homology"/>
<dbReference type="PANTHER" id="PTHR32309">
    <property type="entry name" value="TYROSINE-PROTEIN KINASE"/>
    <property type="match status" value="1"/>
</dbReference>
<evidence type="ECO:0000256" key="8">
    <source>
        <dbReference type="SAM" id="Phobius"/>
    </source>
</evidence>
<dbReference type="PANTHER" id="PTHR32309:SF13">
    <property type="entry name" value="FERRIC ENTEROBACTIN TRANSPORT PROTEIN FEPE"/>
    <property type="match status" value="1"/>
</dbReference>
<keyword evidence="3" id="KW-1003">Cell membrane</keyword>
<feature type="coiled-coil region" evidence="7">
    <location>
        <begin position="172"/>
        <end position="240"/>
    </location>
</feature>
<keyword evidence="5 8" id="KW-1133">Transmembrane helix</keyword>